<dbReference type="EMBL" id="CP134879">
    <property type="protein sequence ID" value="WNM23751.1"/>
    <property type="molecule type" value="Genomic_DNA"/>
</dbReference>
<evidence type="ECO:0000313" key="3">
    <source>
        <dbReference type="Proteomes" id="UP001304125"/>
    </source>
</evidence>
<feature type="signal peptide" evidence="1">
    <location>
        <begin position="1"/>
        <end position="26"/>
    </location>
</feature>
<dbReference type="RefSeq" id="WP_313496901.1">
    <property type="nucleotide sequence ID" value="NZ_CP134879.1"/>
</dbReference>
<name>A0AA96F489_9MICO</name>
<gene>
    <name evidence="2" type="ORF">RN606_10310</name>
</gene>
<feature type="chain" id="PRO_5041706672" evidence="1">
    <location>
        <begin position="27"/>
        <end position="225"/>
    </location>
</feature>
<keyword evidence="3" id="KW-1185">Reference proteome</keyword>
<proteinExistence type="predicted"/>
<evidence type="ECO:0000313" key="2">
    <source>
        <dbReference type="EMBL" id="WNM23751.1"/>
    </source>
</evidence>
<accession>A0AA96F489</accession>
<dbReference type="Proteomes" id="UP001304125">
    <property type="component" value="Chromosome"/>
</dbReference>
<protein>
    <submittedName>
        <fullName evidence="2">Uncharacterized protein</fullName>
    </submittedName>
</protein>
<evidence type="ECO:0000256" key="1">
    <source>
        <dbReference type="SAM" id="SignalP"/>
    </source>
</evidence>
<keyword evidence="1" id="KW-0732">Signal</keyword>
<reference evidence="2 3" key="1">
    <citation type="submission" date="2023-09" db="EMBL/GenBank/DDBJ databases">
        <title>Demequina sp. a novel bacteria isolated from Capsicum annuum.</title>
        <authorList>
            <person name="Humaira Z."/>
            <person name="Lee J."/>
            <person name="Cho D."/>
        </authorList>
    </citation>
    <scope>NUCLEOTIDE SEQUENCE [LARGE SCALE GENOMIC DNA]</scope>
    <source>
        <strain evidence="2 3">OYTSA14</strain>
    </source>
</reference>
<dbReference type="AlphaFoldDB" id="A0AA96F489"/>
<organism evidence="2 3">
    <name type="scientific">Demequina capsici</name>
    <dbReference type="NCBI Taxonomy" id="3075620"/>
    <lineage>
        <taxon>Bacteria</taxon>
        <taxon>Bacillati</taxon>
        <taxon>Actinomycetota</taxon>
        <taxon>Actinomycetes</taxon>
        <taxon>Micrococcales</taxon>
        <taxon>Demequinaceae</taxon>
        <taxon>Demequina</taxon>
    </lineage>
</organism>
<sequence length="225" mass="23086">MTITTRTISAATITALAIAFSGPAQAADQDTAIDTVNGIAPEVFTDSADLDYVDHGDSVVDQVVAGVGIDVPRDAGDGAISFDNNNDTSTAPVVKEDGSVQVLTTIGGADAPTRFDYDLTLPAGVTLSLDEYGGAYVLAAHGVTLVTAVAPAWAEDANGNPIPTHYEVSGSTLTQVVEHRANSTAYPVVAGILVVGASAVWFCNAAGRGININVFWSGWVTCTSR</sequence>